<feature type="domain" description="HTH tetR-type" evidence="5">
    <location>
        <begin position="17"/>
        <end position="77"/>
    </location>
</feature>
<dbReference type="Pfam" id="PF17754">
    <property type="entry name" value="TetR_C_14"/>
    <property type="match status" value="1"/>
</dbReference>
<dbReference type="PANTHER" id="PTHR30055">
    <property type="entry name" value="HTH-TYPE TRANSCRIPTIONAL REGULATOR RUTR"/>
    <property type="match status" value="1"/>
</dbReference>
<evidence type="ECO:0000256" key="1">
    <source>
        <dbReference type="ARBA" id="ARBA00023015"/>
    </source>
</evidence>
<accession>A0ABW7ATQ5</accession>
<evidence type="ECO:0000313" key="7">
    <source>
        <dbReference type="Proteomes" id="UP001603978"/>
    </source>
</evidence>
<comment type="caution">
    <text evidence="6">The sequence shown here is derived from an EMBL/GenBank/DDBJ whole genome shotgun (WGS) entry which is preliminary data.</text>
</comment>
<dbReference type="InterPro" id="IPR001647">
    <property type="entry name" value="HTH_TetR"/>
</dbReference>
<evidence type="ECO:0000256" key="3">
    <source>
        <dbReference type="ARBA" id="ARBA00023163"/>
    </source>
</evidence>
<dbReference type="PROSITE" id="PS50977">
    <property type="entry name" value="HTH_TETR_2"/>
    <property type="match status" value="1"/>
</dbReference>
<proteinExistence type="predicted"/>
<gene>
    <name evidence="6" type="ORF">ACFLIM_47380</name>
</gene>
<evidence type="ECO:0000256" key="4">
    <source>
        <dbReference type="PROSITE-ProRule" id="PRU00335"/>
    </source>
</evidence>
<sequence>MASKEPAKPGLREMTRRAVRLQIAEAAMALFVQQGFEETTVDEIAAEVGISSRSIFRYFPTKEDIVVGHLDEIGDKLAAALEARPVDEAPWVALRHAMRPHLDDLATRADSMLATALMLSSAPALRGPLLNKRARWTELLLPNVMLRLKGPPRTREVQARAIVSAALACLNTAVDEWERSGGTESVDQLLDLAIEAVRN</sequence>
<protein>
    <submittedName>
        <fullName evidence="6">TetR/AcrR family transcriptional regulator</fullName>
    </submittedName>
</protein>
<dbReference type="Pfam" id="PF00440">
    <property type="entry name" value="TetR_N"/>
    <property type="match status" value="1"/>
</dbReference>
<organism evidence="6 7">
    <name type="scientific">Nonomuraea marmarensis</name>
    <dbReference type="NCBI Taxonomy" id="3351344"/>
    <lineage>
        <taxon>Bacteria</taxon>
        <taxon>Bacillati</taxon>
        <taxon>Actinomycetota</taxon>
        <taxon>Actinomycetes</taxon>
        <taxon>Streptosporangiales</taxon>
        <taxon>Streptosporangiaceae</taxon>
        <taxon>Nonomuraea</taxon>
    </lineage>
</organism>
<dbReference type="Proteomes" id="UP001603978">
    <property type="component" value="Unassembled WGS sequence"/>
</dbReference>
<keyword evidence="7" id="KW-1185">Reference proteome</keyword>
<keyword evidence="2 4" id="KW-0238">DNA-binding</keyword>
<dbReference type="EMBL" id="JBICRM010000057">
    <property type="protein sequence ID" value="MFG1710809.1"/>
    <property type="molecule type" value="Genomic_DNA"/>
</dbReference>
<reference evidence="6 7" key="1">
    <citation type="submission" date="2024-10" db="EMBL/GenBank/DDBJ databases">
        <authorList>
            <person name="Topkara A.R."/>
            <person name="Saygin H."/>
        </authorList>
    </citation>
    <scope>NUCLEOTIDE SEQUENCE [LARGE SCALE GENOMIC DNA]</scope>
    <source>
        <strain evidence="6 7">M3C6</strain>
    </source>
</reference>
<dbReference type="InterPro" id="IPR050109">
    <property type="entry name" value="HTH-type_TetR-like_transc_reg"/>
</dbReference>
<keyword evidence="3" id="KW-0804">Transcription</keyword>
<dbReference type="PANTHER" id="PTHR30055:SF238">
    <property type="entry name" value="MYCOFACTOCIN BIOSYNTHESIS TRANSCRIPTIONAL REGULATOR MFTR-RELATED"/>
    <property type="match status" value="1"/>
</dbReference>
<dbReference type="RefSeq" id="WP_393176976.1">
    <property type="nucleotide sequence ID" value="NZ_JBICRM010000057.1"/>
</dbReference>
<dbReference type="Gene3D" id="1.10.10.60">
    <property type="entry name" value="Homeodomain-like"/>
    <property type="match status" value="1"/>
</dbReference>
<dbReference type="InterPro" id="IPR009057">
    <property type="entry name" value="Homeodomain-like_sf"/>
</dbReference>
<evidence type="ECO:0000313" key="6">
    <source>
        <dbReference type="EMBL" id="MFG1710809.1"/>
    </source>
</evidence>
<feature type="DNA-binding region" description="H-T-H motif" evidence="4">
    <location>
        <begin position="40"/>
        <end position="59"/>
    </location>
</feature>
<evidence type="ECO:0000259" key="5">
    <source>
        <dbReference type="PROSITE" id="PS50977"/>
    </source>
</evidence>
<evidence type="ECO:0000256" key="2">
    <source>
        <dbReference type="ARBA" id="ARBA00023125"/>
    </source>
</evidence>
<dbReference type="Gene3D" id="1.10.357.10">
    <property type="entry name" value="Tetracycline Repressor, domain 2"/>
    <property type="match status" value="1"/>
</dbReference>
<dbReference type="PROSITE" id="PS01081">
    <property type="entry name" value="HTH_TETR_1"/>
    <property type="match status" value="1"/>
</dbReference>
<dbReference type="InterPro" id="IPR041347">
    <property type="entry name" value="MftR_C"/>
</dbReference>
<dbReference type="InterPro" id="IPR023772">
    <property type="entry name" value="DNA-bd_HTH_TetR-type_CS"/>
</dbReference>
<dbReference type="PRINTS" id="PR00455">
    <property type="entry name" value="HTHTETR"/>
</dbReference>
<name>A0ABW7ATQ5_9ACTN</name>
<dbReference type="SUPFAM" id="SSF46689">
    <property type="entry name" value="Homeodomain-like"/>
    <property type="match status" value="1"/>
</dbReference>
<keyword evidence="1" id="KW-0805">Transcription regulation</keyword>